<accession>A0A9X2PIX9</accession>
<dbReference type="PANTHER" id="PTHR30273">
    <property type="entry name" value="PERIPLASMIC SIGNAL SENSOR AND SIGMA FACTOR ACTIVATOR FECR-RELATED"/>
    <property type="match status" value="1"/>
</dbReference>
<evidence type="ECO:0000313" key="6">
    <source>
        <dbReference type="Proteomes" id="UP001155057"/>
    </source>
</evidence>
<dbReference type="Proteomes" id="UP001155034">
    <property type="component" value="Unassembled WGS sequence"/>
</dbReference>
<reference evidence="4" key="1">
    <citation type="submission" date="2022-08" db="EMBL/GenBank/DDBJ databases">
        <title>Genomic Encyclopedia of Type Strains, Phase V (KMG-V): Genome sequencing to study the core and pangenomes of soil and plant-associated prokaryotes.</title>
        <authorList>
            <person name="Whitman W."/>
        </authorList>
    </citation>
    <scope>NUCLEOTIDE SEQUENCE</scope>
    <source>
        <strain evidence="5">SP2016B</strain>
        <strain evidence="4">SP3049</strain>
    </source>
</reference>
<evidence type="ECO:0000259" key="2">
    <source>
        <dbReference type="Pfam" id="PF04773"/>
    </source>
</evidence>
<evidence type="ECO:0000313" key="5">
    <source>
        <dbReference type="EMBL" id="MCS3863621.1"/>
    </source>
</evidence>
<dbReference type="EMBL" id="JANUAE010000001">
    <property type="protein sequence ID" value="MCS3708577.1"/>
    <property type="molecule type" value="Genomic_DNA"/>
</dbReference>
<protein>
    <submittedName>
        <fullName evidence="4">Ferric-dicitrate binding protein FerR (Iron transport regulator)</fullName>
    </submittedName>
</protein>
<evidence type="ECO:0000256" key="1">
    <source>
        <dbReference type="SAM" id="MobiDB-lite"/>
    </source>
</evidence>
<dbReference type="EMBL" id="JANTYZ010000001">
    <property type="protein sequence ID" value="MCS3863621.1"/>
    <property type="molecule type" value="Genomic_DNA"/>
</dbReference>
<dbReference type="Pfam" id="PF16344">
    <property type="entry name" value="FecR_C"/>
    <property type="match status" value="1"/>
</dbReference>
<dbReference type="Gene3D" id="2.60.120.1440">
    <property type="match status" value="1"/>
</dbReference>
<dbReference type="Proteomes" id="UP001155057">
    <property type="component" value="Unassembled WGS sequence"/>
</dbReference>
<dbReference type="InterPro" id="IPR012373">
    <property type="entry name" value="Ferrdict_sens_TM"/>
</dbReference>
<gene>
    <name evidence="4" type="ORF">GGP61_000164</name>
    <name evidence="5" type="ORF">GGP82_000152</name>
</gene>
<feature type="region of interest" description="Disordered" evidence="1">
    <location>
        <begin position="128"/>
        <end position="153"/>
    </location>
</feature>
<evidence type="ECO:0000259" key="3">
    <source>
        <dbReference type="Pfam" id="PF16344"/>
    </source>
</evidence>
<comment type="caution">
    <text evidence="4">The sequence shown here is derived from an EMBL/GenBank/DDBJ whole genome shotgun (WGS) entry which is preliminary data.</text>
</comment>
<name>A0A9X2PIX9_9BACT</name>
<dbReference type="AlphaFoldDB" id="A0A9X2PIX9"/>
<organism evidence="4 6">
    <name type="scientific">Salinibacter ruber</name>
    <dbReference type="NCBI Taxonomy" id="146919"/>
    <lineage>
        <taxon>Bacteria</taxon>
        <taxon>Pseudomonadati</taxon>
        <taxon>Rhodothermota</taxon>
        <taxon>Rhodothermia</taxon>
        <taxon>Rhodothermales</taxon>
        <taxon>Salinibacteraceae</taxon>
        <taxon>Salinibacter</taxon>
    </lineage>
</organism>
<dbReference type="GO" id="GO:0016989">
    <property type="term" value="F:sigma factor antagonist activity"/>
    <property type="evidence" value="ECO:0007669"/>
    <property type="project" value="TreeGrafter"/>
</dbReference>
<dbReference type="PANTHER" id="PTHR30273:SF2">
    <property type="entry name" value="PROTEIN FECR"/>
    <property type="match status" value="1"/>
</dbReference>
<dbReference type="GeneID" id="83729084"/>
<feature type="domain" description="Protein FecR C-terminal" evidence="3">
    <location>
        <begin position="329"/>
        <end position="392"/>
    </location>
</feature>
<proteinExistence type="predicted"/>
<dbReference type="InterPro" id="IPR032508">
    <property type="entry name" value="FecR_C"/>
</dbReference>
<sequence length="400" mass="43759">MDDAYGPLLFEDALSSEQRAKLRARLAEDPALADGWARWQQVRARLRERLQEHVPDRRLLVLYALSEEGREDLLTPEEAEALDAARPAIADALDAVPALQQVVKRVQDERADFETVWAQHREEIWAAEDKTDRRSQTDRNERAPRRPGRARREGAGRQWAWRLTVAALLLGAAVLAVVYGPQGAERTTVTAEAGEQRQVEFEDGSTVRLVGASTLSYTPGMDAAEERRVTLARGRAYFDVTAREDVPFVVTTPAARTEVLGTKFGVAAGNDTTEVVLVDGRVRVGPGGNNEAEPVVLAPGERSTVRSGDAPTSPAPVDLTATLDWTGLFVFRAAPTRIIAERLRDHYGVSISVAPALAEEPVTGTFERNRSVGQVLNTIARALGADVRKEGEAYRLEPGS</sequence>
<dbReference type="Pfam" id="PF04773">
    <property type="entry name" value="FecR"/>
    <property type="match status" value="1"/>
</dbReference>
<dbReference type="Gene3D" id="3.55.50.30">
    <property type="match status" value="1"/>
</dbReference>
<evidence type="ECO:0000313" key="4">
    <source>
        <dbReference type="EMBL" id="MCS3708577.1"/>
    </source>
</evidence>
<dbReference type="RefSeq" id="WP_118829146.1">
    <property type="nucleotide sequence ID" value="NZ_CALTSL010000003.1"/>
</dbReference>
<dbReference type="InterPro" id="IPR006860">
    <property type="entry name" value="FecR"/>
</dbReference>
<feature type="domain" description="FecR protein" evidence="2">
    <location>
        <begin position="188"/>
        <end position="283"/>
    </location>
</feature>